<evidence type="ECO:0000313" key="9">
    <source>
        <dbReference type="Proteomes" id="UP001054945"/>
    </source>
</evidence>
<dbReference type="GO" id="GO:0072345">
    <property type="term" value="F:NAADP-sensitive calcium-release channel activity"/>
    <property type="evidence" value="ECO:0007669"/>
    <property type="project" value="TreeGrafter"/>
</dbReference>
<gene>
    <name evidence="8" type="primary">Mcoln3_8</name>
    <name evidence="8" type="ORF">CEXT_160901</name>
</gene>
<dbReference type="EMBL" id="BPLR01018862">
    <property type="protein sequence ID" value="GIZ02808.1"/>
    <property type="molecule type" value="Genomic_DNA"/>
</dbReference>
<evidence type="ECO:0000259" key="6">
    <source>
        <dbReference type="Pfam" id="PF00520"/>
    </source>
</evidence>
<feature type="domain" description="Mucolipin extracytosolic" evidence="7">
    <location>
        <begin position="95"/>
        <end position="253"/>
    </location>
</feature>
<keyword evidence="9" id="KW-1185">Reference proteome</keyword>
<protein>
    <submittedName>
        <fullName evidence="8">Mucolipin-3</fullName>
    </submittedName>
</protein>
<dbReference type="Pfam" id="PF00520">
    <property type="entry name" value="Ion_trans"/>
    <property type="match status" value="1"/>
</dbReference>
<dbReference type="PANTHER" id="PTHR12127">
    <property type="entry name" value="MUCOLIPIN"/>
    <property type="match status" value="1"/>
</dbReference>
<comment type="caution">
    <text evidence="8">The sequence shown here is derived from an EMBL/GenBank/DDBJ whole genome shotgun (WGS) entry which is preliminary data.</text>
</comment>
<evidence type="ECO:0000256" key="4">
    <source>
        <dbReference type="ARBA" id="ARBA00023136"/>
    </source>
</evidence>
<proteinExistence type="predicted"/>
<keyword evidence="3 5" id="KW-1133">Transmembrane helix</keyword>
<keyword evidence="4 5" id="KW-0472">Membrane</keyword>
<organism evidence="8 9">
    <name type="scientific">Caerostris extrusa</name>
    <name type="common">Bark spider</name>
    <name type="synonym">Caerostris bankana</name>
    <dbReference type="NCBI Taxonomy" id="172846"/>
    <lineage>
        <taxon>Eukaryota</taxon>
        <taxon>Metazoa</taxon>
        <taxon>Ecdysozoa</taxon>
        <taxon>Arthropoda</taxon>
        <taxon>Chelicerata</taxon>
        <taxon>Arachnida</taxon>
        <taxon>Araneae</taxon>
        <taxon>Araneomorphae</taxon>
        <taxon>Entelegynae</taxon>
        <taxon>Araneoidea</taxon>
        <taxon>Araneidae</taxon>
        <taxon>Caerostris</taxon>
    </lineage>
</organism>
<evidence type="ECO:0000256" key="1">
    <source>
        <dbReference type="ARBA" id="ARBA00004141"/>
    </source>
</evidence>
<feature type="transmembrane region" description="Helical" evidence="5">
    <location>
        <begin position="61"/>
        <end position="83"/>
    </location>
</feature>
<dbReference type="Proteomes" id="UP001054945">
    <property type="component" value="Unassembled WGS sequence"/>
</dbReference>
<feature type="transmembrane region" description="Helical" evidence="5">
    <location>
        <begin position="332"/>
        <end position="355"/>
    </location>
</feature>
<evidence type="ECO:0000259" key="7">
    <source>
        <dbReference type="Pfam" id="PF21381"/>
    </source>
</evidence>
<evidence type="ECO:0000256" key="3">
    <source>
        <dbReference type="ARBA" id="ARBA00022989"/>
    </source>
</evidence>
<dbReference type="InterPro" id="IPR039031">
    <property type="entry name" value="Mucolipin"/>
</dbReference>
<dbReference type="InterPro" id="IPR049134">
    <property type="entry name" value="MCLN_ECD"/>
</dbReference>
<dbReference type="CDD" id="cd21050">
    <property type="entry name" value="ELD_TRPML"/>
    <property type="match status" value="1"/>
</dbReference>
<reference evidence="8 9" key="1">
    <citation type="submission" date="2021-06" db="EMBL/GenBank/DDBJ databases">
        <title>Caerostris extrusa draft genome.</title>
        <authorList>
            <person name="Kono N."/>
            <person name="Arakawa K."/>
        </authorList>
    </citation>
    <scope>NUCLEOTIDE SEQUENCE [LARGE SCALE GENOMIC DNA]</scope>
</reference>
<dbReference type="PANTHER" id="PTHR12127:SF7">
    <property type="entry name" value="SD02261P"/>
    <property type="match status" value="1"/>
</dbReference>
<feature type="transmembrane region" description="Helical" evidence="5">
    <location>
        <begin position="375"/>
        <end position="397"/>
    </location>
</feature>
<dbReference type="AlphaFoldDB" id="A0AAV4Y6N4"/>
<evidence type="ECO:0000313" key="8">
    <source>
        <dbReference type="EMBL" id="GIZ02808.1"/>
    </source>
</evidence>
<dbReference type="GO" id="GO:0005765">
    <property type="term" value="C:lysosomal membrane"/>
    <property type="evidence" value="ECO:0007669"/>
    <property type="project" value="TreeGrafter"/>
</dbReference>
<dbReference type="GO" id="GO:0005886">
    <property type="term" value="C:plasma membrane"/>
    <property type="evidence" value="ECO:0007669"/>
    <property type="project" value="TreeGrafter"/>
</dbReference>
<dbReference type="Gene3D" id="1.10.287.70">
    <property type="match status" value="1"/>
</dbReference>
<name>A0AAV4Y6N4_CAEEX</name>
<evidence type="ECO:0000256" key="5">
    <source>
        <dbReference type="SAM" id="Phobius"/>
    </source>
</evidence>
<sequence length="543" mass="63078">MQNDPELRPLLIATETLKYCCVDLEQDVTSSGASYVKRGELHAKLNDYFMSTYDKWTKKRLFPFHLCFQIVFFFIVTCMLYWYGSHRSVHLKQHSEMAMALNRVFLKDWSQDYTSDPSTNQVYGVYTVPEFFENVDHVVKQYTELKSFGFGSYGYDSENGTIPPVNFCSYQYEGDLNPDKFYIGIKSSIEKRCLTISVQNSTSDFSFQKFLQSSNYSLNFGILRRAHLNFTLRMVLINHFSKTDGPECYRLNLKFDIFGYVCCITLQRSQTLQETVPFIELFYGIDLPSHEKLDFIDFWHIMTMCGDLFIIYGCYKKIEFERNNIEIFQDSIYGYDIIALSFGYLLKTLGILKYFKSLPIYNIFTLTMKKASTSVLKFLSFSVILFCGFSICGWIAFSPFNPKFDTLSTSSESLFSAMNGDDMIGTYTSINTDYNFIWWIFTIYFSFFLLIFLYVATGLLGALIVDGYEVVKGVKEGTPLTTVQIFLAREDYIPIDFQAPEFLFESCQEHESNYFKAILIWLKNVTEKVTSYRCSSSVKVSMN</sequence>
<dbReference type="InterPro" id="IPR005821">
    <property type="entry name" value="Ion_trans_dom"/>
</dbReference>
<accession>A0AAV4Y6N4</accession>
<feature type="domain" description="Ion transport" evidence="6">
    <location>
        <begin position="335"/>
        <end position="470"/>
    </location>
</feature>
<dbReference type="Pfam" id="PF21381">
    <property type="entry name" value="MCLN_ECD"/>
    <property type="match status" value="1"/>
</dbReference>
<feature type="transmembrane region" description="Helical" evidence="5">
    <location>
        <begin position="436"/>
        <end position="465"/>
    </location>
</feature>
<comment type="subcellular location">
    <subcellularLocation>
        <location evidence="1">Membrane</location>
        <topology evidence="1">Multi-pass membrane protein</topology>
    </subcellularLocation>
</comment>
<evidence type="ECO:0000256" key="2">
    <source>
        <dbReference type="ARBA" id="ARBA00022692"/>
    </source>
</evidence>
<keyword evidence="2 5" id="KW-0812">Transmembrane</keyword>